<evidence type="ECO:0000256" key="2">
    <source>
        <dbReference type="ARBA" id="ARBA00022692"/>
    </source>
</evidence>
<keyword evidence="4 6" id="KW-0472">Membrane</keyword>
<evidence type="ECO:0000256" key="3">
    <source>
        <dbReference type="ARBA" id="ARBA00022989"/>
    </source>
</evidence>
<dbReference type="STRING" id="569882.SAMN04490248_11625"/>
<evidence type="ECO:0000256" key="1">
    <source>
        <dbReference type="ARBA" id="ARBA00004141"/>
    </source>
</evidence>
<evidence type="ECO:0000313" key="8">
    <source>
        <dbReference type="Proteomes" id="UP000198893"/>
    </source>
</evidence>
<comment type="subcellular location">
    <subcellularLocation>
        <location evidence="1">Membrane</location>
        <topology evidence="1">Multi-pass membrane protein</topology>
    </subcellularLocation>
</comment>
<protein>
    <submittedName>
        <fullName evidence="7">Hemolysin III</fullName>
    </submittedName>
</protein>
<feature type="transmembrane region" description="Helical" evidence="6">
    <location>
        <begin position="196"/>
        <end position="214"/>
    </location>
</feature>
<dbReference type="InterPro" id="IPR004254">
    <property type="entry name" value="AdipoR/HlyIII-related"/>
</dbReference>
<dbReference type="Proteomes" id="UP000198893">
    <property type="component" value="Unassembled WGS sequence"/>
</dbReference>
<feature type="transmembrane region" description="Helical" evidence="6">
    <location>
        <begin position="136"/>
        <end position="157"/>
    </location>
</feature>
<evidence type="ECO:0000256" key="4">
    <source>
        <dbReference type="ARBA" id="ARBA00023136"/>
    </source>
</evidence>
<gene>
    <name evidence="7" type="ORF">SAMN04490248_11625</name>
</gene>
<name>A0A1H8TMD0_9RHOB</name>
<keyword evidence="3 6" id="KW-1133">Transmembrane helix</keyword>
<evidence type="ECO:0000256" key="6">
    <source>
        <dbReference type="SAM" id="Phobius"/>
    </source>
</evidence>
<dbReference type="RefSeq" id="WP_093119234.1">
    <property type="nucleotide sequence ID" value="NZ_FODS01000016.1"/>
</dbReference>
<dbReference type="Pfam" id="PF03006">
    <property type="entry name" value="HlyIII"/>
    <property type="match status" value="1"/>
</dbReference>
<evidence type="ECO:0000313" key="7">
    <source>
        <dbReference type="EMBL" id="SEO92007.1"/>
    </source>
</evidence>
<dbReference type="PANTHER" id="PTHR20855:SF3">
    <property type="entry name" value="LD03007P"/>
    <property type="match status" value="1"/>
</dbReference>
<keyword evidence="5" id="KW-0479">Metal-binding</keyword>
<dbReference type="GO" id="GO:0046872">
    <property type="term" value="F:metal ion binding"/>
    <property type="evidence" value="ECO:0007669"/>
    <property type="project" value="UniProtKB-KW"/>
</dbReference>
<accession>A0A1H8TMD0</accession>
<reference evidence="7 8" key="1">
    <citation type="submission" date="2016-10" db="EMBL/GenBank/DDBJ databases">
        <authorList>
            <person name="de Groot N.N."/>
        </authorList>
    </citation>
    <scope>NUCLEOTIDE SEQUENCE [LARGE SCALE GENOMIC DNA]</scope>
    <source>
        <strain evidence="7 8">DSM 27842</strain>
    </source>
</reference>
<keyword evidence="8" id="KW-1185">Reference proteome</keyword>
<proteinExistence type="predicted"/>
<keyword evidence="5" id="KW-0862">Zinc</keyword>
<dbReference type="PANTHER" id="PTHR20855">
    <property type="entry name" value="ADIPOR/PROGESTIN RECEPTOR-RELATED"/>
    <property type="match status" value="1"/>
</dbReference>
<dbReference type="OrthoDB" id="9813689at2"/>
<dbReference type="AlphaFoldDB" id="A0A1H8TMD0"/>
<sequence length="215" mass="23180">MPLSISRRSAYSRAETVSDAAVHITGMALIALAVPALIILTTQIRSDAPALVAVSVYGAALAAMIFFSALYNLNQTGPMRWLLRRLDHAAIYLKIAGTFTPFTLLSGQGAALTVGLWGTALLGVGLKLISPSRWRWFTLALYLGMGWGGVVAGQAIFAELPWYVIALMAGGGGLYTIGVAFYLWEGLPFHYTIWHLFVLTASLLFYTAVVLLVLL</sequence>
<feature type="binding site" evidence="5">
    <location>
        <position position="195"/>
    </location>
    <ligand>
        <name>Zn(2+)</name>
        <dbReference type="ChEBI" id="CHEBI:29105"/>
    </ligand>
</feature>
<keyword evidence="2 6" id="KW-0812">Transmembrane</keyword>
<organism evidence="7 8">
    <name type="scientific">Salinihabitans flavidus</name>
    <dbReference type="NCBI Taxonomy" id="569882"/>
    <lineage>
        <taxon>Bacteria</taxon>
        <taxon>Pseudomonadati</taxon>
        <taxon>Pseudomonadota</taxon>
        <taxon>Alphaproteobacteria</taxon>
        <taxon>Rhodobacterales</taxon>
        <taxon>Roseobacteraceae</taxon>
        <taxon>Salinihabitans</taxon>
    </lineage>
</organism>
<feature type="transmembrane region" description="Helical" evidence="6">
    <location>
        <begin position="163"/>
        <end position="184"/>
    </location>
</feature>
<feature type="transmembrane region" description="Helical" evidence="6">
    <location>
        <begin position="21"/>
        <end position="44"/>
    </location>
</feature>
<dbReference type="EMBL" id="FODS01000016">
    <property type="protein sequence ID" value="SEO92007.1"/>
    <property type="molecule type" value="Genomic_DNA"/>
</dbReference>
<feature type="transmembrane region" description="Helical" evidence="6">
    <location>
        <begin position="110"/>
        <end position="129"/>
    </location>
</feature>
<evidence type="ECO:0000256" key="5">
    <source>
        <dbReference type="PIRSR" id="PIRSR604254-1"/>
    </source>
</evidence>
<dbReference type="GO" id="GO:0016020">
    <property type="term" value="C:membrane"/>
    <property type="evidence" value="ECO:0007669"/>
    <property type="project" value="UniProtKB-SubCell"/>
</dbReference>
<feature type="transmembrane region" description="Helical" evidence="6">
    <location>
        <begin position="50"/>
        <end position="73"/>
    </location>
</feature>